<evidence type="ECO:0000313" key="5">
    <source>
        <dbReference type="EMBL" id="MBB5282539.1"/>
    </source>
</evidence>
<feature type="signal peptide" evidence="4">
    <location>
        <begin position="1"/>
        <end position="24"/>
    </location>
</feature>
<name>A0A840TS54_9BACT</name>
<dbReference type="AlphaFoldDB" id="A0A840TS54"/>
<evidence type="ECO:0000256" key="4">
    <source>
        <dbReference type="SAM" id="SignalP"/>
    </source>
</evidence>
<comment type="function">
    <text evidence="1">May be involved in the biogenesis of curli organelles.</text>
</comment>
<proteinExistence type="predicted"/>
<comment type="caution">
    <text evidence="5">The sequence shown here is derived from an EMBL/GenBank/DDBJ whole genome shotgun (WGS) entry which is preliminary data.</text>
</comment>
<organism evidence="5 6">
    <name type="scientific">Rhabdobacter roseus</name>
    <dbReference type="NCBI Taxonomy" id="1655419"/>
    <lineage>
        <taxon>Bacteria</taxon>
        <taxon>Pseudomonadati</taxon>
        <taxon>Bacteroidota</taxon>
        <taxon>Cytophagia</taxon>
        <taxon>Cytophagales</taxon>
        <taxon>Cytophagaceae</taxon>
        <taxon>Rhabdobacter</taxon>
    </lineage>
</organism>
<dbReference type="RefSeq" id="WP_184170839.1">
    <property type="nucleotide sequence ID" value="NZ_JACHGF010000001.1"/>
</dbReference>
<protein>
    <recommendedName>
        <fullName evidence="2">Curli production assembly/transport component CsgF</fullName>
    </recommendedName>
</protein>
<sequence>MKYLFLVSGVVGMCLCSFSGQAQALIYQAKNPAFGGNTFNYQWMLSSAQVQDKTKDPEALSATRSALTSQTALGSFTESLNRQLLSRLSRQLVDDQFGEDGLKEGSYQFGDFFVNISRGLEGFIIQIADGQGGETTITVPFY</sequence>
<dbReference type="Pfam" id="PF10614">
    <property type="entry name" value="CsgF"/>
    <property type="match status" value="1"/>
</dbReference>
<evidence type="ECO:0000256" key="1">
    <source>
        <dbReference type="ARBA" id="ARBA00003989"/>
    </source>
</evidence>
<evidence type="ECO:0000313" key="6">
    <source>
        <dbReference type="Proteomes" id="UP000557307"/>
    </source>
</evidence>
<reference evidence="5 6" key="1">
    <citation type="submission" date="2020-08" db="EMBL/GenBank/DDBJ databases">
        <title>Genomic Encyclopedia of Type Strains, Phase IV (KMG-IV): sequencing the most valuable type-strain genomes for metagenomic binning, comparative biology and taxonomic classification.</title>
        <authorList>
            <person name="Goeker M."/>
        </authorList>
    </citation>
    <scope>NUCLEOTIDE SEQUENCE [LARGE SCALE GENOMIC DNA]</scope>
    <source>
        <strain evidence="5 6">DSM 105074</strain>
    </source>
</reference>
<feature type="chain" id="PRO_5032979623" description="Curli production assembly/transport component CsgF" evidence="4">
    <location>
        <begin position="25"/>
        <end position="142"/>
    </location>
</feature>
<dbReference type="EMBL" id="JACHGF010000001">
    <property type="protein sequence ID" value="MBB5282539.1"/>
    <property type="molecule type" value="Genomic_DNA"/>
</dbReference>
<evidence type="ECO:0000256" key="2">
    <source>
        <dbReference type="ARBA" id="ARBA00014031"/>
    </source>
</evidence>
<dbReference type="Proteomes" id="UP000557307">
    <property type="component" value="Unassembled WGS sequence"/>
</dbReference>
<accession>A0A840TS54</accession>
<dbReference type="InterPro" id="IPR018893">
    <property type="entry name" value="T8SS_CsgF"/>
</dbReference>
<keyword evidence="3 4" id="KW-0732">Signal</keyword>
<keyword evidence="6" id="KW-1185">Reference proteome</keyword>
<evidence type="ECO:0000256" key="3">
    <source>
        <dbReference type="ARBA" id="ARBA00022729"/>
    </source>
</evidence>
<gene>
    <name evidence="5" type="ORF">HNQ92_000660</name>
</gene>